<sequence length="758" mass="82754">MPDSGLLRHPNTHTSLAHGGMTASYSAMLQRSTSTAVTTGGLLSPAAPTPRAMVTSATAAARRLSLPSRHAITNETIGDAYVSFIFYCNPAVPPGTDPSALKEAFWLPPKSEGKTFSTYTLYELIGKLNERDEVKTWGDLALRLGVERPKAEKQQSAQKIQQYAVRLKRWMKSMHVDAFFNYLYGEENEYFMEIPPEGTPITDVSRDGVAPEDDMALRALLPHIRPRRGRRARDDDESGESPAKVARIEMDECPPTADRTDATHDHWSALPGNLGGDLRNVQGTTSQAWTNDLPPLSAHPRSAITPSTKAQFWADEPKSAIIPSRAGRTGHKRHGPKVVSSAWKSGQGTSGKTRGRPPNSRVSNNEGASAYPTDTPTSAAPNWPTSNNNTDLGWSRGDLPTTHEMPQSKASQTPPAPDATPPALPALNTALSIHDLQQQLHPQPGPQSSSRPLEKPKGLSLHVPERVGNEVRLATPPPPTVMVNGQTPAPSVQRPEVSESEIPQAPSVRLTPEVTSSVPRPDPSTSENDKPKVCFKDLSNRTNMDELEGFFAHEIMTGIWRDKDGNRLPSCSVDEAFAIVRKVIQSLLDAAITEVGFMLNVSALAGGKVLMTTSSLQITVVEEREEETLYSCKWLLQLGDLKGDFEMQETVRHDTWRKPADLRRNVVSEPDASVPKASRSNDSKVMAASASQGTSGGTTPKPGTDSANSMEPNGTESADYWKEKYRELAEMYKRKDKELARVQSAVMKALQDPRADRL</sequence>
<feature type="region of interest" description="Disordered" evidence="1">
    <location>
        <begin position="666"/>
        <end position="720"/>
    </location>
</feature>
<evidence type="ECO:0000256" key="1">
    <source>
        <dbReference type="SAM" id="MobiDB-lite"/>
    </source>
</evidence>
<feature type="region of interest" description="Disordered" evidence="1">
    <location>
        <begin position="321"/>
        <end position="425"/>
    </location>
</feature>
<feature type="compositionally biased region" description="Polar residues" evidence="1">
    <location>
        <begin position="342"/>
        <end position="352"/>
    </location>
</feature>
<keyword evidence="2" id="KW-1185">Reference proteome</keyword>
<feature type="compositionally biased region" description="Basic and acidic residues" evidence="1">
    <location>
        <begin position="452"/>
        <end position="469"/>
    </location>
</feature>
<reference evidence="3" key="3">
    <citation type="submission" date="2025-08" db="UniProtKB">
        <authorList>
            <consortium name="RefSeq"/>
        </authorList>
    </citation>
    <scope>IDENTIFICATION</scope>
    <source>
        <strain evidence="3">NI907</strain>
    </source>
</reference>
<accession>A0A6P8AT49</accession>
<feature type="region of interest" description="Disordered" evidence="1">
    <location>
        <begin position="439"/>
        <end position="533"/>
    </location>
</feature>
<gene>
    <name evidence="3" type="ORF">PgNI_09803</name>
</gene>
<dbReference type="GeneID" id="41964693"/>
<evidence type="ECO:0000313" key="2">
    <source>
        <dbReference type="Proteomes" id="UP000515153"/>
    </source>
</evidence>
<dbReference type="PANTHER" id="PTHR42048:SF1">
    <property type="entry name" value="ARS-BINDING PROTEIN 2"/>
    <property type="match status" value="1"/>
</dbReference>
<dbReference type="RefSeq" id="XP_030978088.1">
    <property type="nucleotide sequence ID" value="XM_031129785.1"/>
</dbReference>
<dbReference type="Proteomes" id="UP000515153">
    <property type="component" value="Unplaced"/>
</dbReference>
<dbReference type="AlphaFoldDB" id="A0A6P8AT49"/>
<feature type="compositionally biased region" description="Polar residues" evidence="1">
    <location>
        <begin position="705"/>
        <end position="716"/>
    </location>
</feature>
<feature type="compositionally biased region" description="Pro residues" evidence="1">
    <location>
        <begin position="414"/>
        <end position="424"/>
    </location>
</feature>
<dbReference type="PANTHER" id="PTHR42048">
    <property type="entry name" value="ARS-BINDING PROTEIN 2"/>
    <property type="match status" value="1"/>
</dbReference>
<reference evidence="3" key="1">
    <citation type="journal article" date="2019" name="Mol. Biol. Evol.">
        <title>Blast fungal genomes show frequent chromosomal changes, gene gains and losses, and effector gene turnover.</title>
        <authorList>
            <person name="Gomez Luciano L.B."/>
            <person name="Jason Tsai I."/>
            <person name="Chuma I."/>
            <person name="Tosa Y."/>
            <person name="Chen Y.H."/>
            <person name="Li J.Y."/>
            <person name="Li M.Y."/>
            <person name="Jade Lu M.Y."/>
            <person name="Nakayashiki H."/>
            <person name="Li W.H."/>
        </authorList>
    </citation>
    <scope>NUCLEOTIDE SEQUENCE</scope>
    <source>
        <strain evidence="3">NI907</strain>
    </source>
</reference>
<dbReference type="OrthoDB" id="2104370at2759"/>
<feature type="compositionally biased region" description="Low complexity" evidence="1">
    <location>
        <begin position="439"/>
        <end position="450"/>
    </location>
</feature>
<organism evidence="2 3">
    <name type="scientific">Pyricularia grisea</name>
    <name type="common">Crabgrass-specific blast fungus</name>
    <name type="synonym">Magnaporthe grisea</name>
    <dbReference type="NCBI Taxonomy" id="148305"/>
    <lineage>
        <taxon>Eukaryota</taxon>
        <taxon>Fungi</taxon>
        <taxon>Dikarya</taxon>
        <taxon>Ascomycota</taxon>
        <taxon>Pezizomycotina</taxon>
        <taxon>Sordariomycetes</taxon>
        <taxon>Sordariomycetidae</taxon>
        <taxon>Magnaporthales</taxon>
        <taxon>Pyriculariaceae</taxon>
        <taxon>Pyricularia</taxon>
    </lineage>
</organism>
<dbReference type="KEGG" id="pgri:PgNI_09803"/>
<proteinExistence type="predicted"/>
<name>A0A6P8AT49_PYRGI</name>
<dbReference type="GO" id="GO:0003688">
    <property type="term" value="F:DNA replication origin binding"/>
    <property type="evidence" value="ECO:0007669"/>
    <property type="project" value="TreeGrafter"/>
</dbReference>
<feature type="compositionally biased region" description="Polar residues" evidence="1">
    <location>
        <begin position="360"/>
        <end position="392"/>
    </location>
</feature>
<protein>
    <submittedName>
        <fullName evidence="3">Uncharacterized protein</fullName>
    </submittedName>
</protein>
<dbReference type="InterPro" id="IPR018562">
    <property type="entry name" value="ARS-binding_2"/>
</dbReference>
<dbReference type="Pfam" id="PF09441">
    <property type="entry name" value="Abp2"/>
    <property type="match status" value="1"/>
</dbReference>
<evidence type="ECO:0000313" key="3">
    <source>
        <dbReference type="RefSeq" id="XP_030978088.1"/>
    </source>
</evidence>
<reference evidence="3" key="2">
    <citation type="submission" date="2019-10" db="EMBL/GenBank/DDBJ databases">
        <authorList>
            <consortium name="NCBI Genome Project"/>
        </authorList>
    </citation>
    <scope>NUCLEOTIDE SEQUENCE</scope>
    <source>
        <strain evidence="3">NI907</strain>
    </source>
</reference>
<feature type="compositionally biased region" description="Polar residues" evidence="1">
    <location>
        <begin position="513"/>
        <end position="526"/>
    </location>
</feature>